<feature type="region of interest" description="Disordered" evidence="2">
    <location>
        <begin position="1401"/>
        <end position="1437"/>
    </location>
</feature>
<keyword evidence="1" id="KW-0175">Coiled coil</keyword>
<feature type="compositionally biased region" description="Low complexity" evidence="2">
    <location>
        <begin position="1255"/>
        <end position="1267"/>
    </location>
</feature>
<feature type="domain" description="Actin interacting protein 3-like C-terminal" evidence="3">
    <location>
        <begin position="360"/>
        <end position="434"/>
    </location>
</feature>
<dbReference type="InterPro" id="IPR022782">
    <property type="entry name" value="AIP3-like_C"/>
</dbReference>
<feature type="compositionally biased region" description="Polar residues" evidence="2">
    <location>
        <begin position="1099"/>
        <end position="1115"/>
    </location>
</feature>
<feature type="compositionally biased region" description="Gly residues" evidence="2">
    <location>
        <begin position="221"/>
        <end position="232"/>
    </location>
</feature>
<feature type="compositionally biased region" description="Low complexity" evidence="2">
    <location>
        <begin position="106"/>
        <end position="115"/>
    </location>
</feature>
<feature type="region of interest" description="Disordered" evidence="2">
    <location>
        <begin position="1"/>
        <end position="317"/>
    </location>
</feature>
<dbReference type="PANTHER" id="PTHR22741:SF10">
    <property type="entry name" value="COILED-COIL DOMAIN-CONTAINING PROTEIN CG32809"/>
    <property type="match status" value="1"/>
</dbReference>
<sequence length="1437" mass="157822">MPFSIKRFTMHRSTSLPGGRSSEGKKISLTELPNSSSRSSKKSDKSKSSSSSSQQQQQQQQQQQMQQLPNSRSMDVSELRRLGNPRQGPPPELLADAMAATGNQMSSSSSSSSSSTMDRQRRALHSIQEHPSGPLSGRFTPQLQQPSPKGGYGGSNTATLPARWRSSLPPRPSSEMRGSFSDTGSSGGSGTEVRRLVVRKNGVRFQESDWATDENHSVGNNKGGGGRGGGVGPPTIRPPSSLSKRAAEWESDSGHMSDVLPRGSQTLKRPQPRRHHTVGFETGSMTSLPRPSLDLESHLPNQKSHSLYQPPSSVYDEDPGIMSEVETSATGFRRASKARSSLPIVRTPSKTQERPLGLVFLQYQSETKRALLPNEITSMDTVRALFVRSFPKQLTMEYLDSPHIRVYIHDPAKDMFYELEDLRDIRDRSVLRIYEQDVNGGGVYSTYDQDLSYFSEPEFDSEYQHQHIHRSKASKAPLPPALGYYGTLPAQYLPANRTQTLPHSTSMRNYSPTHQKNMPPGGGGTLPPPKPQRSFQQALTPLGKTVRSTPPPTGPPPSIPSPRSGQPRPLVPIGSTMPISPERRHEPLGSYRAAPPDRPYSVAGQATYHISPERRYDPSYHSSPERRSQQESGYLSSPERRVDHQRSFSGYSTSSSYEESLYGGSIYGTRSGSVTPVIDEEASIHRLRMEYMERQLASLTGLVQKALTTGPPNKNQTPQQQQQQQLQQIPTKDNNQIMKDGTINKEEKLMPGMKPSLHPKPPSHSAVIFDSREHVVPKEVHLTPEMYVQLRHLRKQTKDLRLEVRNLRRIAQAQSVTARDTVRETCVKIKTMLAQAQSGEDQVCAERLRVSREEDLYRQDVTRLEKDLTELETHVEELRSNVINRKCRVNMSDVEGMALVLSRASKTVADLKARFPNLQDSLKSVMAAEMEVVVREEKFLKEEPDRLENALRRCKKLTGTLVTLKRLASVQEQRNTGAHPTPDKSSSSEGNHSDGEVQTVKTIASDPHTVIHVPPGGHQRASENALDALLDELQTFTKPLEQPRDNIPGLLGPQRRLPSYPSAESPVRSPARSFAPSMPGQPEATNSAFRAPATITSKLQVSESPGQRTVLSPSHSPVPDSKKNSSSQEMIMRVAVNPGGNTKQTVIDGVEGTVTNPVAQKKAPPPPPPRTTSRSPLTSPTADNQEPVPGSPRDVVFGQLRSNSAPAGETDNSLKKSVGPRSVSRDEGMSQKEKEDEELLRTSAISEESVRRETLSSNSSSSESVNSQEGLQVSPAGGKMGAPSEGGTPTKGSKKLGPPTPPRSRQDVLEQRHQELLRKQKLLQDQYTRLQQLQSSQILQRFSPSRSAASTPILNDLKKTGSESNILLKSALAPTASSGSLTHLAGNAVHFNPRDMKFPAVVTTSSSSSANKAPAVPAKPSSASSIQKTKIYETDIL</sequence>
<feature type="compositionally biased region" description="Polar residues" evidence="2">
    <location>
        <begin position="970"/>
        <end position="990"/>
    </location>
</feature>
<evidence type="ECO:0000259" key="3">
    <source>
        <dbReference type="Pfam" id="PF03915"/>
    </source>
</evidence>
<evidence type="ECO:0000313" key="4">
    <source>
        <dbReference type="EMBL" id="CAL1277694.1"/>
    </source>
</evidence>
<feature type="compositionally biased region" description="Low complexity" evidence="2">
    <location>
        <begin position="647"/>
        <end position="660"/>
    </location>
</feature>
<keyword evidence="5" id="KW-1185">Reference proteome</keyword>
<feature type="compositionally biased region" description="Basic and acidic residues" evidence="2">
    <location>
        <begin position="1223"/>
        <end position="1234"/>
    </location>
</feature>
<feature type="region of interest" description="Disordered" evidence="2">
    <location>
        <begin position="500"/>
        <end position="660"/>
    </location>
</feature>
<protein>
    <recommendedName>
        <fullName evidence="3">Actin interacting protein 3-like C-terminal domain-containing protein</fullName>
    </recommendedName>
</protein>
<dbReference type="InterPro" id="IPR051825">
    <property type="entry name" value="SRCIN1"/>
</dbReference>
<feature type="compositionally biased region" description="Low complexity" evidence="2">
    <location>
        <begin position="1171"/>
        <end position="1181"/>
    </location>
</feature>
<evidence type="ECO:0000256" key="1">
    <source>
        <dbReference type="ARBA" id="ARBA00023054"/>
    </source>
</evidence>
<gene>
    <name evidence="4" type="ORF">LARSCL_LOCUS9357</name>
</gene>
<feature type="compositionally biased region" description="Low complexity" evidence="2">
    <location>
        <begin position="48"/>
        <end position="67"/>
    </location>
</feature>
<reference evidence="4 5" key="1">
    <citation type="submission" date="2024-04" db="EMBL/GenBank/DDBJ databases">
        <authorList>
            <person name="Rising A."/>
            <person name="Reimegard J."/>
            <person name="Sonavane S."/>
            <person name="Akerstrom W."/>
            <person name="Nylinder S."/>
            <person name="Hedman E."/>
            <person name="Kallberg Y."/>
        </authorList>
    </citation>
    <scope>NUCLEOTIDE SEQUENCE [LARGE SCALE GENOMIC DNA]</scope>
</reference>
<proteinExistence type="predicted"/>
<feature type="region of interest" description="Disordered" evidence="2">
    <location>
        <begin position="706"/>
        <end position="732"/>
    </location>
</feature>
<feature type="compositionally biased region" description="Low complexity" evidence="2">
    <location>
        <begin position="719"/>
        <end position="728"/>
    </location>
</feature>
<feature type="region of interest" description="Disordered" evidence="2">
    <location>
        <begin position="1099"/>
        <end position="1127"/>
    </location>
</feature>
<name>A0AAV2A2V2_9ARAC</name>
<feature type="domain" description="Actin interacting protein 3-like C-terminal" evidence="3">
    <location>
        <begin position="696"/>
        <end position="1001"/>
    </location>
</feature>
<feature type="compositionally biased region" description="Basic and acidic residues" evidence="2">
    <location>
        <begin position="245"/>
        <end position="255"/>
    </location>
</feature>
<feature type="region of interest" description="Disordered" evidence="2">
    <location>
        <begin position="1037"/>
        <end position="1086"/>
    </location>
</feature>
<comment type="caution">
    <text evidence="4">The sequence shown here is derived from an EMBL/GenBank/DDBJ whole genome shotgun (WGS) entry which is preliminary data.</text>
</comment>
<feature type="region of interest" description="Disordered" evidence="2">
    <location>
        <begin position="1153"/>
        <end position="1309"/>
    </location>
</feature>
<evidence type="ECO:0000256" key="2">
    <source>
        <dbReference type="SAM" id="MobiDB-lite"/>
    </source>
</evidence>
<feature type="compositionally biased region" description="Polar residues" evidence="2">
    <location>
        <begin position="500"/>
        <end position="516"/>
    </location>
</feature>
<dbReference type="GO" id="GO:0005737">
    <property type="term" value="C:cytoplasm"/>
    <property type="evidence" value="ECO:0007669"/>
    <property type="project" value="TreeGrafter"/>
</dbReference>
<organism evidence="4 5">
    <name type="scientific">Larinioides sclopetarius</name>
    <dbReference type="NCBI Taxonomy" id="280406"/>
    <lineage>
        <taxon>Eukaryota</taxon>
        <taxon>Metazoa</taxon>
        <taxon>Ecdysozoa</taxon>
        <taxon>Arthropoda</taxon>
        <taxon>Chelicerata</taxon>
        <taxon>Arachnida</taxon>
        <taxon>Araneae</taxon>
        <taxon>Araneomorphae</taxon>
        <taxon>Entelegynae</taxon>
        <taxon>Araneoidea</taxon>
        <taxon>Araneidae</taxon>
        <taxon>Larinioides</taxon>
    </lineage>
</organism>
<feature type="compositionally biased region" description="Polar residues" evidence="2">
    <location>
        <begin position="706"/>
        <end position="718"/>
    </location>
</feature>
<feature type="compositionally biased region" description="Basic and acidic residues" evidence="2">
    <location>
        <begin position="611"/>
        <end position="629"/>
    </location>
</feature>
<feature type="region of interest" description="Disordered" evidence="2">
    <location>
        <begin position="968"/>
        <end position="996"/>
    </location>
</feature>
<feature type="compositionally biased region" description="Pro residues" evidence="2">
    <location>
        <begin position="549"/>
        <end position="560"/>
    </location>
</feature>
<dbReference type="EMBL" id="CAXIEN010000104">
    <property type="protein sequence ID" value="CAL1277694.1"/>
    <property type="molecule type" value="Genomic_DNA"/>
</dbReference>
<feature type="compositionally biased region" description="Low complexity" evidence="2">
    <location>
        <begin position="1401"/>
        <end position="1425"/>
    </location>
</feature>
<feature type="compositionally biased region" description="Low complexity" evidence="2">
    <location>
        <begin position="161"/>
        <end position="184"/>
    </location>
</feature>
<evidence type="ECO:0000313" key="5">
    <source>
        <dbReference type="Proteomes" id="UP001497382"/>
    </source>
</evidence>
<dbReference type="Gene3D" id="1.20.58.1540">
    <property type="entry name" value="Actin interacting protein 3, C-terminal domain"/>
    <property type="match status" value="1"/>
</dbReference>
<dbReference type="PANTHER" id="PTHR22741">
    <property type="entry name" value="P140CAP/SNIP-RELATED"/>
    <property type="match status" value="1"/>
</dbReference>
<dbReference type="Proteomes" id="UP001497382">
    <property type="component" value="Unassembled WGS sequence"/>
</dbReference>
<accession>A0AAV2A2V2</accession>
<feature type="compositionally biased region" description="Polar residues" evidence="2">
    <location>
        <begin position="299"/>
        <end position="312"/>
    </location>
</feature>
<dbReference type="Pfam" id="PF03915">
    <property type="entry name" value="AIP3"/>
    <property type="match status" value="2"/>
</dbReference>